<reference evidence="1 2" key="1">
    <citation type="submission" date="2016-11" db="EMBL/GenBank/DDBJ databases">
        <authorList>
            <person name="Jaros S."/>
            <person name="Januszkiewicz K."/>
            <person name="Wedrychowicz H."/>
        </authorList>
    </citation>
    <scope>NUCLEOTIDE SEQUENCE [LARGE SCALE GENOMIC DNA]</scope>
    <source>
        <strain evidence="1 2">GAS242</strain>
    </source>
</reference>
<dbReference type="AlphaFoldDB" id="A0A1M5GVG8"/>
<protein>
    <recommendedName>
        <fullName evidence="3">Cysteine rich repeat-containing protein</fullName>
    </recommendedName>
</protein>
<dbReference type="EMBL" id="LT670818">
    <property type="protein sequence ID" value="SHG07719.1"/>
    <property type="molecule type" value="Genomic_DNA"/>
</dbReference>
<evidence type="ECO:0008006" key="3">
    <source>
        <dbReference type="Google" id="ProtNLM"/>
    </source>
</evidence>
<proteinExistence type="predicted"/>
<accession>A0A1M5GVG8</accession>
<dbReference type="Proteomes" id="UP000190675">
    <property type="component" value="Chromosome I"/>
</dbReference>
<evidence type="ECO:0000313" key="2">
    <source>
        <dbReference type="Proteomes" id="UP000190675"/>
    </source>
</evidence>
<name>A0A1M5GVG8_9BRAD</name>
<evidence type="ECO:0000313" key="1">
    <source>
        <dbReference type="EMBL" id="SHG07719.1"/>
    </source>
</evidence>
<gene>
    <name evidence="1" type="ORF">SAMN05444169_0405</name>
</gene>
<organism evidence="1 2">
    <name type="scientific">Bradyrhizobium erythrophlei</name>
    <dbReference type="NCBI Taxonomy" id="1437360"/>
    <lineage>
        <taxon>Bacteria</taxon>
        <taxon>Pseudomonadati</taxon>
        <taxon>Pseudomonadota</taxon>
        <taxon>Alphaproteobacteria</taxon>
        <taxon>Hyphomicrobiales</taxon>
        <taxon>Nitrobacteraceae</taxon>
        <taxon>Bradyrhizobium</taxon>
    </lineage>
</organism>
<sequence>MPVDLFTVRHLGIATGLAICLTMLPATGRAFTQDDQRRLCTGDVFRLCASEIPSVERITACMRKQRASLSEGCRRVFGKPADQSASATQQ</sequence>